<dbReference type="GO" id="GO:0003899">
    <property type="term" value="F:DNA-directed RNA polymerase activity"/>
    <property type="evidence" value="ECO:0007669"/>
    <property type="project" value="UniProtKB-EC"/>
</dbReference>
<dbReference type="GO" id="GO:0003677">
    <property type="term" value="F:DNA binding"/>
    <property type="evidence" value="ECO:0007669"/>
    <property type="project" value="InterPro"/>
</dbReference>
<dbReference type="InterPro" id="IPR038120">
    <property type="entry name" value="Rpb1_funnel_sf"/>
</dbReference>
<keyword evidence="5" id="KW-0804">Transcription</keyword>
<evidence type="ECO:0000313" key="9">
    <source>
        <dbReference type="EMBL" id="GAH88867.1"/>
    </source>
</evidence>
<dbReference type="Gene3D" id="1.10.274.100">
    <property type="entry name" value="RNA polymerase Rpb1, domain 3"/>
    <property type="match status" value="2"/>
</dbReference>
<dbReference type="PANTHER" id="PTHR19376:SF54">
    <property type="entry name" value="DNA-DIRECTED RNA POLYMERASE SUBUNIT BETA"/>
    <property type="match status" value="1"/>
</dbReference>
<gene>
    <name evidence="9" type="ORF">S03H2_62211</name>
</gene>
<feature type="domain" description="RNA polymerase alpha subunit" evidence="7">
    <location>
        <begin position="1"/>
        <end position="29"/>
    </location>
</feature>
<proteinExistence type="predicted"/>
<evidence type="ECO:0000259" key="7">
    <source>
        <dbReference type="Pfam" id="PF00623"/>
    </source>
</evidence>
<accession>X1J4F8</accession>
<dbReference type="InterPro" id="IPR045867">
    <property type="entry name" value="DNA-dir_RpoC_beta_prime"/>
</dbReference>
<dbReference type="Pfam" id="PF04983">
    <property type="entry name" value="RNA_pol_Rpb1_3"/>
    <property type="match status" value="1"/>
</dbReference>
<dbReference type="InterPro" id="IPR042102">
    <property type="entry name" value="RNA_pol_Rpb1_3_sf"/>
</dbReference>
<comment type="caution">
    <text evidence="9">The sequence shown here is derived from an EMBL/GenBank/DDBJ whole genome shotgun (WGS) entry which is preliminary data.</text>
</comment>
<keyword evidence="4" id="KW-0548">Nucleotidyltransferase</keyword>
<sequence>FNADFDGDQMAVHIPLSKAAVKEAREVMLSSHNMLLPSCGEPIVTPTLDMVLGCYYLTTVRPGAKGEGTILGSFEEAKLAYELGAIDLRAEVEVRDQERGGQRVKTSVGRIIFNEVLPSELGFYNKVIDKSILKQIVTDCWQRLSNEDAAAVLDSLKQLGFHYATKSGTTIAMSDIQVPQSKPKLLEEAEERIAIIENQYRRGLITDDEKYSGVIEAWMETTDKITDAISDAFD</sequence>
<organism evidence="9">
    <name type="scientific">marine sediment metagenome</name>
    <dbReference type="NCBI Taxonomy" id="412755"/>
    <lineage>
        <taxon>unclassified sequences</taxon>
        <taxon>metagenomes</taxon>
        <taxon>ecological metagenomes</taxon>
    </lineage>
</organism>
<evidence type="ECO:0000256" key="6">
    <source>
        <dbReference type="ARBA" id="ARBA00048552"/>
    </source>
</evidence>
<feature type="non-terminal residue" evidence="9">
    <location>
        <position position="1"/>
    </location>
</feature>
<dbReference type="Pfam" id="PF00623">
    <property type="entry name" value="RNA_pol_Rpb1_2"/>
    <property type="match status" value="1"/>
</dbReference>
<dbReference type="GO" id="GO:0000428">
    <property type="term" value="C:DNA-directed RNA polymerase complex"/>
    <property type="evidence" value="ECO:0007669"/>
    <property type="project" value="UniProtKB-KW"/>
</dbReference>
<protein>
    <recommendedName>
        <fullName evidence="1">DNA-directed RNA polymerase</fullName>
        <ecNumber evidence="1">2.7.7.6</ecNumber>
    </recommendedName>
</protein>
<name>X1J4F8_9ZZZZ</name>
<dbReference type="Gene3D" id="2.40.40.20">
    <property type="match status" value="1"/>
</dbReference>
<dbReference type="InterPro" id="IPR000722">
    <property type="entry name" value="RNA_pol_asu"/>
</dbReference>
<evidence type="ECO:0000256" key="4">
    <source>
        <dbReference type="ARBA" id="ARBA00022695"/>
    </source>
</evidence>
<dbReference type="PANTHER" id="PTHR19376">
    <property type="entry name" value="DNA-DIRECTED RNA POLYMERASE"/>
    <property type="match status" value="1"/>
</dbReference>
<evidence type="ECO:0000256" key="5">
    <source>
        <dbReference type="ARBA" id="ARBA00023163"/>
    </source>
</evidence>
<dbReference type="GO" id="GO:0006351">
    <property type="term" value="P:DNA-templated transcription"/>
    <property type="evidence" value="ECO:0007669"/>
    <property type="project" value="InterPro"/>
</dbReference>
<dbReference type="EMBL" id="BARU01040219">
    <property type="protein sequence ID" value="GAH88867.1"/>
    <property type="molecule type" value="Genomic_DNA"/>
</dbReference>
<dbReference type="Gene3D" id="1.10.132.30">
    <property type="match status" value="1"/>
</dbReference>
<dbReference type="EC" id="2.7.7.6" evidence="1"/>
<keyword evidence="2" id="KW-0240">DNA-directed RNA polymerase</keyword>
<evidence type="ECO:0000256" key="3">
    <source>
        <dbReference type="ARBA" id="ARBA00022679"/>
    </source>
</evidence>
<evidence type="ECO:0000259" key="8">
    <source>
        <dbReference type="Pfam" id="PF04983"/>
    </source>
</evidence>
<feature type="domain" description="RNA polymerase Rpb1" evidence="8">
    <location>
        <begin position="33"/>
        <end position="176"/>
    </location>
</feature>
<evidence type="ECO:0000256" key="1">
    <source>
        <dbReference type="ARBA" id="ARBA00012418"/>
    </source>
</evidence>
<keyword evidence="3" id="KW-0808">Transferase</keyword>
<dbReference type="AlphaFoldDB" id="X1J4F8"/>
<evidence type="ECO:0000256" key="2">
    <source>
        <dbReference type="ARBA" id="ARBA00022478"/>
    </source>
</evidence>
<reference evidence="9" key="1">
    <citation type="journal article" date="2014" name="Front. Microbiol.">
        <title>High frequency of phylogenetically diverse reductive dehalogenase-homologous genes in deep subseafloor sedimentary metagenomes.</title>
        <authorList>
            <person name="Kawai M."/>
            <person name="Futagami T."/>
            <person name="Toyoda A."/>
            <person name="Takaki Y."/>
            <person name="Nishi S."/>
            <person name="Hori S."/>
            <person name="Arai W."/>
            <person name="Tsubouchi T."/>
            <person name="Morono Y."/>
            <person name="Uchiyama I."/>
            <person name="Ito T."/>
            <person name="Fujiyama A."/>
            <person name="Inagaki F."/>
            <person name="Takami H."/>
        </authorList>
    </citation>
    <scope>NUCLEOTIDE SEQUENCE</scope>
    <source>
        <strain evidence="9">Expedition CK06-06</strain>
    </source>
</reference>
<feature type="non-terminal residue" evidence="9">
    <location>
        <position position="234"/>
    </location>
</feature>
<dbReference type="SUPFAM" id="SSF64484">
    <property type="entry name" value="beta and beta-prime subunits of DNA dependent RNA-polymerase"/>
    <property type="match status" value="1"/>
</dbReference>
<dbReference type="InterPro" id="IPR007066">
    <property type="entry name" value="RNA_pol_Rpb1_3"/>
</dbReference>
<comment type="catalytic activity">
    <reaction evidence="6">
        <text>RNA(n) + a ribonucleoside 5'-triphosphate = RNA(n+1) + diphosphate</text>
        <dbReference type="Rhea" id="RHEA:21248"/>
        <dbReference type="Rhea" id="RHEA-COMP:14527"/>
        <dbReference type="Rhea" id="RHEA-COMP:17342"/>
        <dbReference type="ChEBI" id="CHEBI:33019"/>
        <dbReference type="ChEBI" id="CHEBI:61557"/>
        <dbReference type="ChEBI" id="CHEBI:140395"/>
        <dbReference type="EC" id="2.7.7.6"/>
    </reaction>
</comment>